<reference evidence="2 3" key="1">
    <citation type="journal article" date="2017" name="Nat. Commun.">
        <title>Genome assembly with in vitro proximity ligation data and whole-genome triplication in lettuce.</title>
        <authorList>
            <person name="Reyes-Chin-Wo S."/>
            <person name="Wang Z."/>
            <person name="Yang X."/>
            <person name="Kozik A."/>
            <person name="Arikit S."/>
            <person name="Song C."/>
            <person name="Xia L."/>
            <person name="Froenicke L."/>
            <person name="Lavelle D.O."/>
            <person name="Truco M.J."/>
            <person name="Xia R."/>
            <person name="Zhu S."/>
            <person name="Xu C."/>
            <person name="Xu H."/>
            <person name="Xu X."/>
            <person name="Cox K."/>
            <person name="Korf I."/>
            <person name="Meyers B.C."/>
            <person name="Michelmore R.W."/>
        </authorList>
    </citation>
    <scope>NUCLEOTIDE SEQUENCE [LARGE SCALE GENOMIC DNA]</scope>
    <source>
        <strain evidence="3">cv. Salinas</strain>
        <tissue evidence="2">Seedlings</tissue>
    </source>
</reference>
<name>A0A9R1VED2_LACSA</name>
<dbReference type="InterPro" id="IPR018289">
    <property type="entry name" value="MULE_transposase_dom"/>
</dbReference>
<evidence type="ECO:0000259" key="1">
    <source>
        <dbReference type="Pfam" id="PF10551"/>
    </source>
</evidence>
<dbReference type="Proteomes" id="UP000235145">
    <property type="component" value="Unassembled WGS sequence"/>
</dbReference>
<keyword evidence="3" id="KW-1185">Reference proteome</keyword>
<proteinExistence type="predicted"/>
<gene>
    <name evidence="2" type="ORF">LSAT_V11C500240900</name>
</gene>
<dbReference type="Pfam" id="PF10551">
    <property type="entry name" value="MULE"/>
    <property type="match status" value="1"/>
</dbReference>
<sequence length="84" mass="9654">MVFVPFTGIDNHKKCVTFGAGLLSREDGSSYSWLLTTFLKAFKKQPTLVLTDQDLALIKAVNQEFPMSAHRFCMWHITKNFQTR</sequence>
<evidence type="ECO:0000313" key="3">
    <source>
        <dbReference type="Proteomes" id="UP000235145"/>
    </source>
</evidence>
<dbReference type="AlphaFoldDB" id="A0A9R1VED2"/>
<accession>A0A9R1VED2</accession>
<evidence type="ECO:0000313" key="2">
    <source>
        <dbReference type="EMBL" id="KAJ0203508.1"/>
    </source>
</evidence>
<feature type="domain" description="MULE transposase" evidence="1">
    <location>
        <begin position="1"/>
        <end position="80"/>
    </location>
</feature>
<comment type="caution">
    <text evidence="2">The sequence shown here is derived from an EMBL/GenBank/DDBJ whole genome shotgun (WGS) entry which is preliminary data.</text>
</comment>
<organism evidence="2 3">
    <name type="scientific">Lactuca sativa</name>
    <name type="common">Garden lettuce</name>
    <dbReference type="NCBI Taxonomy" id="4236"/>
    <lineage>
        <taxon>Eukaryota</taxon>
        <taxon>Viridiplantae</taxon>
        <taxon>Streptophyta</taxon>
        <taxon>Embryophyta</taxon>
        <taxon>Tracheophyta</taxon>
        <taxon>Spermatophyta</taxon>
        <taxon>Magnoliopsida</taxon>
        <taxon>eudicotyledons</taxon>
        <taxon>Gunneridae</taxon>
        <taxon>Pentapetalae</taxon>
        <taxon>asterids</taxon>
        <taxon>campanulids</taxon>
        <taxon>Asterales</taxon>
        <taxon>Asteraceae</taxon>
        <taxon>Cichorioideae</taxon>
        <taxon>Cichorieae</taxon>
        <taxon>Lactucinae</taxon>
        <taxon>Lactuca</taxon>
    </lineage>
</organism>
<dbReference type="PANTHER" id="PTHR47718">
    <property type="entry name" value="OS01G0519700 PROTEIN"/>
    <property type="match status" value="1"/>
</dbReference>
<dbReference type="EMBL" id="NBSK02000005">
    <property type="protein sequence ID" value="KAJ0203508.1"/>
    <property type="molecule type" value="Genomic_DNA"/>
</dbReference>
<dbReference type="PANTHER" id="PTHR47718:SF12">
    <property type="entry name" value="PROTEIN FAR1-RELATED SEQUENCE"/>
    <property type="match status" value="1"/>
</dbReference>
<protein>
    <recommendedName>
        <fullName evidence="1">MULE transposase domain-containing protein</fullName>
    </recommendedName>
</protein>